<gene>
    <name evidence="1" type="primary">ORF221106</name>
</gene>
<feature type="non-terminal residue" evidence="1">
    <location>
        <position position="1"/>
    </location>
</feature>
<name>A0A0B7C2F4_9EUPU</name>
<dbReference type="AlphaFoldDB" id="A0A0B7C2F4"/>
<protein>
    <submittedName>
        <fullName evidence="1">Uncharacterized protein</fullName>
    </submittedName>
</protein>
<dbReference type="EMBL" id="HACG01052496">
    <property type="protein sequence ID" value="CEK99367.1"/>
    <property type="molecule type" value="Transcribed_RNA"/>
</dbReference>
<sequence>CIESIIVTKWFSNYHQQQFEDHYLLSMDVDCSDDVCIPIKEGQISVWQRISVNLSCAALINNFVTFGMLA</sequence>
<accession>A0A0B7C2F4</accession>
<reference evidence="1" key="1">
    <citation type="submission" date="2014-12" db="EMBL/GenBank/DDBJ databases">
        <title>Insight into the proteome of Arion vulgaris.</title>
        <authorList>
            <person name="Aradska J."/>
            <person name="Bulat T."/>
            <person name="Smidak R."/>
            <person name="Sarate P."/>
            <person name="Gangsoo J."/>
            <person name="Sialana F."/>
            <person name="Bilban M."/>
            <person name="Lubec G."/>
        </authorList>
    </citation>
    <scope>NUCLEOTIDE SEQUENCE</scope>
    <source>
        <tissue evidence="1">Skin</tissue>
    </source>
</reference>
<proteinExistence type="predicted"/>
<feature type="non-terminal residue" evidence="1">
    <location>
        <position position="70"/>
    </location>
</feature>
<organism evidence="1">
    <name type="scientific">Arion vulgaris</name>
    <dbReference type="NCBI Taxonomy" id="1028688"/>
    <lineage>
        <taxon>Eukaryota</taxon>
        <taxon>Metazoa</taxon>
        <taxon>Spiralia</taxon>
        <taxon>Lophotrochozoa</taxon>
        <taxon>Mollusca</taxon>
        <taxon>Gastropoda</taxon>
        <taxon>Heterobranchia</taxon>
        <taxon>Euthyneura</taxon>
        <taxon>Panpulmonata</taxon>
        <taxon>Eupulmonata</taxon>
        <taxon>Stylommatophora</taxon>
        <taxon>Helicina</taxon>
        <taxon>Arionoidea</taxon>
        <taxon>Arionidae</taxon>
        <taxon>Arion</taxon>
    </lineage>
</organism>
<evidence type="ECO:0000313" key="1">
    <source>
        <dbReference type="EMBL" id="CEK99367.1"/>
    </source>
</evidence>